<reference evidence="2" key="1">
    <citation type="journal article" date="2019" name="Int. J. Syst. Evol. Microbiol.">
        <title>The Global Catalogue of Microorganisms (GCM) 10K type strain sequencing project: providing services to taxonomists for standard genome sequencing and annotation.</title>
        <authorList>
            <consortium name="The Broad Institute Genomics Platform"/>
            <consortium name="The Broad Institute Genome Sequencing Center for Infectious Disease"/>
            <person name="Wu L."/>
            <person name="Ma J."/>
        </authorList>
    </citation>
    <scope>NUCLEOTIDE SEQUENCE [LARGE SCALE GENOMIC DNA]</scope>
    <source>
        <strain evidence="2">KCTC 32514</strain>
    </source>
</reference>
<name>A0ABW5ZYX5_9FLAO</name>
<comment type="caution">
    <text evidence="1">The sequence shown here is derived from an EMBL/GenBank/DDBJ whole genome shotgun (WGS) entry which is preliminary data.</text>
</comment>
<evidence type="ECO:0000313" key="1">
    <source>
        <dbReference type="EMBL" id="MFD2917410.1"/>
    </source>
</evidence>
<gene>
    <name evidence="1" type="ORF">ACFS29_17280</name>
</gene>
<dbReference type="RefSeq" id="WP_194508906.1">
    <property type="nucleotide sequence ID" value="NZ_JADILU010000006.1"/>
</dbReference>
<accession>A0ABW5ZYX5</accession>
<evidence type="ECO:0000313" key="2">
    <source>
        <dbReference type="Proteomes" id="UP001597548"/>
    </source>
</evidence>
<dbReference type="Proteomes" id="UP001597548">
    <property type="component" value="Unassembled WGS sequence"/>
</dbReference>
<protein>
    <submittedName>
        <fullName evidence="1">Uncharacterized protein</fullName>
    </submittedName>
</protein>
<organism evidence="1 2">
    <name type="scientific">Psychroserpens luteus</name>
    <dbReference type="NCBI Taxonomy" id="1434066"/>
    <lineage>
        <taxon>Bacteria</taxon>
        <taxon>Pseudomonadati</taxon>
        <taxon>Bacteroidota</taxon>
        <taxon>Flavobacteriia</taxon>
        <taxon>Flavobacteriales</taxon>
        <taxon>Flavobacteriaceae</taxon>
        <taxon>Psychroserpens</taxon>
    </lineage>
</organism>
<sequence>MELVLTSQKLEPSPKPRIEIEFVRPEGLLNSNYKSIVKCNLHHTNSSSIFGIKQRIKGRQYQFTSSIETLLKLSVFAIVLGFIL</sequence>
<keyword evidence="2" id="KW-1185">Reference proteome</keyword>
<dbReference type="EMBL" id="JBHUOS010000014">
    <property type="protein sequence ID" value="MFD2917410.1"/>
    <property type="molecule type" value="Genomic_DNA"/>
</dbReference>
<proteinExistence type="predicted"/>